<proteinExistence type="predicted"/>
<dbReference type="Pfam" id="PF01261">
    <property type="entry name" value="AP_endonuc_2"/>
    <property type="match status" value="1"/>
</dbReference>
<dbReference type="EMBL" id="JBHLVO010000013">
    <property type="protein sequence ID" value="MFC0272822.1"/>
    <property type="molecule type" value="Genomic_DNA"/>
</dbReference>
<dbReference type="InterPro" id="IPR050417">
    <property type="entry name" value="Sugar_Epim/Isomerase"/>
</dbReference>
<evidence type="ECO:0000256" key="1">
    <source>
        <dbReference type="ARBA" id="ARBA00023235"/>
    </source>
</evidence>
<reference evidence="3 4" key="1">
    <citation type="submission" date="2024-09" db="EMBL/GenBank/DDBJ databases">
        <authorList>
            <person name="Sun Q."/>
            <person name="Mori K."/>
        </authorList>
    </citation>
    <scope>NUCLEOTIDE SEQUENCE [LARGE SCALE GENOMIC DNA]</scope>
    <source>
        <strain evidence="3 4">CCM 7228</strain>
    </source>
</reference>
<protein>
    <submittedName>
        <fullName evidence="3">Sugar phosphate isomerase/epimerase family protein</fullName>
    </submittedName>
</protein>
<dbReference type="PANTHER" id="PTHR43489:SF7">
    <property type="entry name" value="3-DEHYDRO-D-GULOSIDE 4-EPIMERASE-RELATED"/>
    <property type="match status" value="1"/>
</dbReference>
<dbReference type="InterPro" id="IPR036237">
    <property type="entry name" value="Xyl_isomerase-like_sf"/>
</dbReference>
<feature type="domain" description="Xylose isomerase-like TIM barrel" evidence="2">
    <location>
        <begin position="53"/>
        <end position="268"/>
    </location>
</feature>
<dbReference type="PANTHER" id="PTHR43489">
    <property type="entry name" value="ISOMERASE"/>
    <property type="match status" value="1"/>
</dbReference>
<comment type="caution">
    <text evidence="3">The sequence shown here is derived from an EMBL/GenBank/DDBJ whole genome shotgun (WGS) entry which is preliminary data.</text>
</comment>
<dbReference type="GO" id="GO:0016853">
    <property type="term" value="F:isomerase activity"/>
    <property type="evidence" value="ECO:0007669"/>
    <property type="project" value="UniProtKB-KW"/>
</dbReference>
<dbReference type="InterPro" id="IPR013022">
    <property type="entry name" value="Xyl_isomerase-like_TIM-brl"/>
</dbReference>
<dbReference type="Gene3D" id="3.20.20.150">
    <property type="entry name" value="Divalent-metal-dependent TIM barrel enzymes"/>
    <property type="match status" value="1"/>
</dbReference>
<evidence type="ECO:0000259" key="2">
    <source>
        <dbReference type="Pfam" id="PF01261"/>
    </source>
</evidence>
<organism evidence="3 4">
    <name type="scientific">Metabacillus herbersteinensis</name>
    <dbReference type="NCBI Taxonomy" id="283816"/>
    <lineage>
        <taxon>Bacteria</taxon>
        <taxon>Bacillati</taxon>
        <taxon>Bacillota</taxon>
        <taxon>Bacilli</taxon>
        <taxon>Bacillales</taxon>
        <taxon>Bacillaceae</taxon>
        <taxon>Metabacillus</taxon>
    </lineage>
</organism>
<sequence>MIKQNFEIKNEKIKESFFELKKNKPEQFKNRLNLSWSNWMFGMETLEESANRLHNAGVKYIELHGNHYGTDLGYRVDSTLKVLNEYNMKVSGICGMFSSENDLSSNKPLQRQAALDYLKREIEFASKVGAEYILVVPGAVGRPKAYDNTEFERSIESIRLIADLFVKYNIKAAIEPIRAAEVSFIHSISDAKEYIKAVNHTGIQYINGDVYHMLSEESNIGEALINAGDMLVNLHLADSNRRALGEGALDLDTIIMALYLFGYNREGRFVTPEPLGPGGDPYPAMNGKPDKENNDKLVMQTVRYFREREEVLVK</sequence>
<dbReference type="Proteomes" id="UP001589854">
    <property type="component" value="Unassembled WGS sequence"/>
</dbReference>
<name>A0ABV6GGL4_9BACI</name>
<dbReference type="RefSeq" id="WP_378935524.1">
    <property type="nucleotide sequence ID" value="NZ_JBHLVO010000013.1"/>
</dbReference>
<evidence type="ECO:0000313" key="3">
    <source>
        <dbReference type="EMBL" id="MFC0272822.1"/>
    </source>
</evidence>
<keyword evidence="4" id="KW-1185">Reference proteome</keyword>
<evidence type="ECO:0000313" key="4">
    <source>
        <dbReference type="Proteomes" id="UP001589854"/>
    </source>
</evidence>
<keyword evidence="1 3" id="KW-0413">Isomerase</keyword>
<accession>A0ABV6GGL4</accession>
<gene>
    <name evidence="3" type="ORF">ACFFIX_15415</name>
</gene>
<dbReference type="SUPFAM" id="SSF51658">
    <property type="entry name" value="Xylose isomerase-like"/>
    <property type="match status" value="1"/>
</dbReference>